<keyword evidence="4" id="KW-1185">Reference proteome</keyword>
<comment type="caution">
    <text evidence="3">The sequence shown here is derived from an EMBL/GenBank/DDBJ whole genome shotgun (WGS) entry which is preliminary data.</text>
</comment>
<dbReference type="Proteomes" id="UP001286174">
    <property type="component" value="Unassembled WGS sequence"/>
</dbReference>
<keyword evidence="1" id="KW-0732">Signal</keyword>
<sequence length="195" mass="21384">MSSTIKKIFSSLMVLTLVLPLTALKVNAASDESNSPVFDNEGLQGDKFEIPTLQLGEKQSHEVVLSNGEVGIITVEKVADFSDEKSDIDHLIFFGWSPWHTRANVTNGTYKINVVTAAANAGFTIDIRNYRITAAYDPWHFVVITSVSGSLSLDSSTKATYFMNFSMAIPWVGGPSWTGGVQARIEGRNLVTYWS</sequence>
<evidence type="ECO:0000259" key="2">
    <source>
        <dbReference type="Pfam" id="PF18540"/>
    </source>
</evidence>
<dbReference type="Pfam" id="PF18540">
    <property type="entry name" value="DUF5626"/>
    <property type="match status" value="1"/>
</dbReference>
<protein>
    <submittedName>
        <fullName evidence="3">DUF5626 family protein</fullName>
    </submittedName>
</protein>
<proteinExistence type="predicted"/>
<evidence type="ECO:0000256" key="1">
    <source>
        <dbReference type="SAM" id="SignalP"/>
    </source>
</evidence>
<feature type="domain" description="DUF5626" evidence="2">
    <location>
        <begin position="55"/>
        <end position="192"/>
    </location>
</feature>
<dbReference type="RefSeq" id="WP_108774298.1">
    <property type="nucleotide sequence ID" value="NZ_JALBUR010000047.1"/>
</dbReference>
<organism evidence="3 4">
    <name type="scientific">Grylomicrobium aquisgranensis</name>
    <dbReference type="NCBI Taxonomy" id="2926318"/>
    <lineage>
        <taxon>Bacteria</taxon>
        <taxon>Bacillati</taxon>
        <taxon>Bacillota</taxon>
        <taxon>Erysipelotrichia</taxon>
        <taxon>Erysipelotrichales</taxon>
        <taxon>Erysipelotrichaceae</taxon>
        <taxon>Grylomicrobium</taxon>
    </lineage>
</organism>
<accession>A0AB35U6Q2</accession>
<evidence type="ECO:0000313" key="4">
    <source>
        <dbReference type="Proteomes" id="UP001286174"/>
    </source>
</evidence>
<reference evidence="3 4" key="1">
    <citation type="submission" date="2022-03" db="EMBL/GenBank/DDBJ databases">
        <title>Novel taxa within the pig intestine.</title>
        <authorList>
            <person name="Wylensek D."/>
            <person name="Bishof K."/>
            <person name="Afrizal A."/>
            <person name="Clavel T."/>
        </authorList>
    </citation>
    <scope>NUCLEOTIDE SEQUENCE [LARGE SCALE GENOMIC DNA]</scope>
    <source>
        <strain evidence="3 4">CLA-KB-P133</strain>
    </source>
</reference>
<gene>
    <name evidence="3" type="ORF">MOZ60_10730</name>
</gene>
<dbReference type="InterPro" id="IPR040491">
    <property type="entry name" value="DUF5626"/>
</dbReference>
<name>A0AB35U6Q2_9FIRM</name>
<evidence type="ECO:0000313" key="3">
    <source>
        <dbReference type="EMBL" id="MDX8420559.1"/>
    </source>
</evidence>
<feature type="signal peptide" evidence="1">
    <location>
        <begin position="1"/>
        <end position="28"/>
    </location>
</feature>
<dbReference type="AlphaFoldDB" id="A0AB35U6Q2"/>
<dbReference type="Gene3D" id="2.60.40.3860">
    <property type="match status" value="1"/>
</dbReference>
<dbReference type="EMBL" id="JALBUR010000047">
    <property type="protein sequence ID" value="MDX8420559.1"/>
    <property type="molecule type" value="Genomic_DNA"/>
</dbReference>
<feature type="chain" id="PRO_5044314101" evidence="1">
    <location>
        <begin position="29"/>
        <end position="195"/>
    </location>
</feature>